<dbReference type="OrthoDB" id="1247158at2"/>
<dbReference type="STRING" id="651561.BBI00_04525"/>
<reference evidence="3" key="1">
    <citation type="submission" date="2016-07" db="EMBL/GenBank/DDBJ databases">
        <authorList>
            <person name="Florea S."/>
            <person name="Webb J.S."/>
            <person name="Jaromczyk J."/>
            <person name="Schardl C.L."/>
        </authorList>
    </citation>
    <scope>NUCLEOTIDE SEQUENCE [LARGE SCALE GENOMIC DNA]</scope>
    <source>
        <strain evidence="3">CC-VM-7</strain>
    </source>
</reference>
<accession>A0A1B8ZPX3</accession>
<keyword evidence="1" id="KW-0812">Transmembrane</keyword>
<evidence type="ECO:0000256" key="1">
    <source>
        <dbReference type="SAM" id="Phobius"/>
    </source>
</evidence>
<dbReference type="RefSeq" id="WP_065397653.1">
    <property type="nucleotide sequence ID" value="NZ_JBCNJS010000002.1"/>
</dbReference>
<evidence type="ECO:0000313" key="3">
    <source>
        <dbReference type="Proteomes" id="UP000093432"/>
    </source>
</evidence>
<feature type="transmembrane region" description="Helical" evidence="1">
    <location>
        <begin position="12"/>
        <end position="30"/>
    </location>
</feature>
<protein>
    <submittedName>
        <fullName evidence="2">Uncharacterized protein</fullName>
    </submittedName>
</protein>
<evidence type="ECO:0000313" key="2">
    <source>
        <dbReference type="EMBL" id="OCA73652.1"/>
    </source>
</evidence>
<feature type="transmembrane region" description="Helical" evidence="1">
    <location>
        <begin position="225"/>
        <end position="246"/>
    </location>
</feature>
<sequence length="262" mass="30199">MFGNHIKEYQSIYISIITLLMILFISYRWWIKEKQMRSLWKVIVIAVMGFIFYQVVISVVSVGVYLVHTAKDHILSEAQEANVIDYKKEQNRRNKKPLYYPVVSYMNGNGQQKTAVVDTGFQYSSAPELQETVKVVVDESNDEVRLITQVRPILIVGEVIFIFFGIIILTGITDYALTLNTRNLQTFGLVSTFYIVIPLIIIGGGYFFGNSAYNYYLKNDFSSRFWIHIAIAAGSLLFMFGYINIVREQGKKKAKKKKKIKH</sequence>
<feature type="transmembrane region" description="Helical" evidence="1">
    <location>
        <begin position="153"/>
        <end position="177"/>
    </location>
</feature>
<feature type="transmembrane region" description="Helical" evidence="1">
    <location>
        <begin position="42"/>
        <end position="67"/>
    </location>
</feature>
<dbReference type="EMBL" id="MAYG01000001">
    <property type="protein sequence ID" value="OCA73652.1"/>
    <property type="molecule type" value="Genomic_DNA"/>
</dbReference>
<comment type="caution">
    <text evidence="2">The sequence shown here is derived from an EMBL/GenBank/DDBJ whole genome shotgun (WGS) entry which is preliminary data.</text>
</comment>
<proteinExistence type="predicted"/>
<organism evidence="2 3">
    <name type="scientific">Chryseobacterium arthrosphaerae</name>
    <dbReference type="NCBI Taxonomy" id="651561"/>
    <lineage>
        <taxon>Bacteria</taxon>
        <taxon>Pseudomonadati</taxon>
        <taxon>Bacteroidota</taxon>
        <taxon>Flavobacteriia</taxon>
        <taxon>Flavobacteriales</taxon>
        <taxon>Weeksellaceae</taxon>
        <taxon>Chryseobacterium group</taxon>
        <taxon>Chryseobacterium</taxon>
    </lineage>
</organism>
<dbReference type="AlphaFoldDB" id="A0A1B8ZPX3"/>
<dbReference type="Proteomes" id="UP000093432">
    <property type="component" value="Unassembled WGS sequence"/>
</dbReference>
<name>A0A1B8ZPX3_9FLAO</name>
<gene>
    <name evidence="2" type="ORF">BBI00_04525</name>
</gene>
<feature type="transmembrane region" description="Helical" evidence="1">
    <location>
        <begin position="189"/>
        <end position="209"/>
    </location>
</feature>
<keyword evidence="1" id="KW-0472">Membrane</keyword>
<keyword evidence="1" id="KW-1133">Transmembrane helix</keyword>